<dbReference type="Proteomes" id="UP001391051">
    <property type="component" value="Unassembled WGS sequence"/>
</dbReference>
<dbReference type="GeneID" id="92079882"/>
<evidence type="ECO:0000259" key="1">
    <source>
        <dbReference type="Pfam" id="PF20150"/>
    </source>
</evidence>
<evidence type="ECO:0000313" key="2">
    <source>
        <dbReference type="EMBL" id="KAK7946277.1"/>
    </source>
</evidence>
<dbReference type="EMBL" id="JAQQWE010000007">
    <property type="protein sequence ID" value="KAK7946277.1"/>
    <property type="molecule type" value="Genomic_DNA"/>
</dbReference>
<proteinExistence type="predicted"/>
<organism evidence="2 3">
    <name type="scientific">Apiospora aurea</name>
    <dbReference type="NCBI Taxonomy" id="335848"/>
    <lineage>
        <taxon>Eukaryota</taxon>
        <taxon>Fungi</taxon>
        <taxon>Dikarya</taxon>
        <taxon>Ascomycota</taxon>
        <taxon>Pezizomycotina</taxon>
        <taxon>Sordariomycetes</taxon>
        <taxon>Xylariomycetidae</taxon>
        <taxon>Amphisphaeriales</taxon>
        <taxon>Apiosporaceae</taxon>
        <taxon>Apiospora</taxon>
    </lineage>
</organism>
<gene>
    <name evidence="2" type="ORF">PG986_010598</name>
</gene>
<comment type="caution">
    <text evidence="2">The sequence shown here is derived from an EMBL/GenBank/DDBJ whole genome shotgun (WGS) entry which is preliminary data.</text>
</comment>
<dbReference type="RefSeq" id="XP_066696311.1">
    <property type="nucleotide sequence ID" value="XM_066846820.1"/>
</dbReference>
<sequence length="236" mass="27323">MDEGQLSSNKMSDAIKLYLASRMHLLPVRPARKDPQLADEFRPFPSLPPELRQEIWDLVLDREKQDRKVVIFWYGVQPTKSLVSPLLLVNAESRSRALRRYPDALPVWRRHYRYRRGAELVKGVPAGVVHISWSDDVVFRRLEMLSIQPDYRRRDDALRPWVPALNTWLYENAERCYYMDRASQVQSVASCAKLHYQPASSDEAPQPSNVDKFFSQVTHFLPGSLWVGSTSAGRVN</sequence>
<accession>A0ABR1Q2P0</accession>
<feature type="domain" description="2EXR" evidence="1">
    <location>
        <begin position="41"/>
        <end position="109"/>
    </location>
</feature>
<evidence type="ECO:0000313" key="3">
    <source>
        <dbReference type="Proteomes" id="UP001391051"/>
    </source>
</evidence>
<dbReference type="InterPro" id="IPR045518">
    <property type="entry name" value="2EXR"/>
</dbReference>
<keyword evidence="3" id="KW-1185">Reference proteome</keyword>
<protein>
    <recommendedName>
        <fullName evidence="1">2EXR domain-containing protein</fullName>
    </recommendedName>
</protein>
<dbReference type="Pfam" id="PF20150">
    <property type="entry name" value="2EXR"/>
    <property type="match status" value="1"/>
</dbReference>
<name>A0ABR1Q2P0_9PEZI</name>
<reference evidence="2 3" key="1">
    <citation type="submission" date="2023-01" db="EMBL/GenBank/DDBJ databases">
        <title>Analysis of 21 Apiospora genomes using comparative genomics revels a genus with tremendous synthesis potential of carbohydrate active enzymes and secondary metabolites.</title>
        <authorList>
            <person name="Sorensen T."/>
        </authorList>
    </citation>
    <scope>NUCLEOTIDE SEQUENCE [LARGE SCALE GENOMIC DNA]</scope>
    <source>
        <strain evidence="2 3">CBS 24483</strain>
    </source>
</reference>